<dbReference type="InterPro" id="IPR004838">
    <property type="entry name" value="NHTrfase_class1_PyrdxlP-BS"/>
</dbReference>
<evidence type="ECO:0000256" key="1">
    <source>
        <dbReference type="ARBA" id="ARBA00001933"/>
    </source>
</evidence>
<dbReference type="Proteomes" id="UP001557485">
    <property type="component" value="Unassembled WGS sequence"/>
</dbReference>
<dbReference type="RefSeq" id="WP_368382333.1">
    <property type="nucleotide sequence ID" value="NZ_JBFRYA010000012.1"/>
</dbReference>
<dbReference type="Gene3D" id="3.40.640.10">
    <property type="entry name" value="Type I PLP-dependent aspartate aminotransferase-like (Major domain)"/>
    <property type="match status" value="1"/>
</dbReference>
<dbReference type="InterPro" id="IPR015422">
    <property type="entry name" value="PyrdxlP-dep_Trfase_small"/>
</dbReference>
<evidence type="ECO:0000313" key="5">
    <source>
        <dbReference type="EMBL" id="MEX1669953.1"/>
    </source>
</evidence>
<dbReference type="PANTHER" id="PTHR42885:SF1">
    <property type="entry name" value="THREONINE-PHOSPHATE DECARBOXYLASE"/>
    <property type="match status" value="1"/>
</dbReference>
<evidence type="ECO:0000313" key="6">
    <source>
        <dbReference type="Proteomes" id="UP001557485"/>
    </source>
</evidence>
<protein>
    <recommendedName>
        <fullName evidence="3">Aminotransferase</fullName>
        <ecNumber evidence="3">2.6.1.-</ecNumber>
    </recommendedName>
</protein>
<dbReference type="EMBL" id="JBFRYA010000012">
    <property type="protein sequence ID" value="MEX1669953.1"/>
    <property type="molecule type" value="Genomic_DNA"/>
</dbReference>
<dbReference type="InterPro" id="IPR015421">
    <property type="entry name" value="PyrdxlP-dep_Trfase_major"/>
</dbReference>
<dbReference type="PROSITE" id="PS00105">
    <property type="entry name" value="AA_TRANSFER_CLASS_1"/>
    <property type="match status" value="1"/>
</dbReference>
<reference evidence="5 6" key="1">
    <citation type="journal article" date="2011" name="Int. J. Syst. Evol. Microbiol.">
        <title>Zhongshania antarctica gen. nov., sp. nov. and Zhongshania guokunii sp. nov., gammaproteobacteria respectively isolated from coastal attached (fast) ice and surface seawater of the Antarctic.</title>
        <authorList>
            <person name="Li H.J."/>
            <person name="Zhang X.Y."/>
            <person name="Chen C.X."/>
            <person name="Zhang Y.J."/>
            <person name="Gao Z.M."/>
            <person name="Yu Y."/>
            <person name="Chen X.L."/>
            <person name="Chen B."/>
            <person name="Zhang Y.Z."/>
        </authorList>
    </citation>
    <scope>NUCLEOTIDE SEQUENCE [LARGE SCALE GENOMIC DNA]</scope>
    <source>
        <strain evidence="5 6">ZS6-22T</strain>
    </source>
</reference>
<comment type="similarity">
    <text evidence="3">Belongs to the class-I pyridoxal-phosphate-dependent aminotransferase family.</text>
</comment>
<dbReference type="InterPro" id="IPR004839">
    <property type="entry name" value="Aminotransferase_I/II_large"/>
</dbReference>
<dbReference type="SUPFAM" id="SSF53383">
    <property type="entry name" value="PLP-dependent transferases"/>
    <property type="match status" value="1"/>
</dbReference>
<comment type="caution">
    <text evidence="5">The sequence shown here is derived from an EMBL/GenBank/DDBJ whole genome shotgun (WGS) entry which is preliminary data.</text>
</comment>
<evidence type="ECO:0000256" key="3">
    <source>
        <dbReference type="RuleBase" id="RU000481"/>
    </source>
</evidence>
<keyword evidence="3" id="KW-0808">Transferase</keyword>
<dbReference type="InterPro" id="IPR015424">
    <property type="entry name" value="PyrdxlP-dep_Trfase"/>
</dbReference>
<evidence type="ECO:0000259" key="4">
    <source>
        <dbReference type="Pfam" id="PF00155"/>
    </source>
</evidence>
<dbReference type="Gene3D" id="3.90.1150.10">
    <property type="entry name" value="Aspartate Aminotransferase, domain 1"/>
    <property type="match status" value="1"/>
</dbReference>
<proteinExistence type="inferred from homology"/>
<name>A0ABV3U7N0_9GAMM</name>
<dbReference type="GO" id="GO:0008483">
    <property type="term" value="F:transaminase activity"/>
    <property type="evidence" value="ECO:0007669"/>
    <property type="project" value="UniProtKB-KW"/>
</dbReference>
<accession>A0ABV3U7N0</accession>
<evidence type="ECO:0000256" key="2">
    <source>
        <dbReference type="ARBA" id="ARBA00022898"/>
    </source>
</evidence>
<organism evidence="5 6">
    <name type="scientific">Zhongshania guokunii</name>
    <dbReference type="NCBI Taxonomy" id="641783"/>
    <lineage>
        <taxon>Bacteria</taxon>
        <taxon>Pseudomonadati</taxon>
        <taxon>Pseudomonadota</taxon>
        <taxon>Gammaproteobacteria</taxon>
        <taxon>Cellvibrionales</taxon>
        <taxon>Spongiibacteraceae</taxon>
        <taxon>Zhongshania</taxon>
    </lineage>
</organism>
<keyword evidence="3 5" id="KW-0032">Aminotransferase</keyword>
<sequence length="359" mass="39413">MTERTLARPHHGGDPKNIPEANHGLAMLDLATGVNPWAWPVPEPPAQCYQVLPYTCPQLTLAAADYYGVASDAILATAGSQPVIQQLPYMVKPGRILLPAIAYEEHRYRWQQAGHDIYLFHDYQRECIAELIASEQIQYLLIISPNNPTGDTVSQADVHYWRSLLPDDGMVVLDQAFADVLPSSDLSMLAAEPGIVLLRSVGKFFGLPGLRLGFALGRADFLAELDDRLGPWGVSGSAQWLGRLALADKPWQQQMLTKLQTASQQQTGLLRQYFGAYIQHISTTPLFISLVMPLITAEKLQLACYAQGLSVRVYRGDKLAYMRWGLAADQNLLAQRLSGICFAGITELGAELGAGVAQN</sequence>
<gene>
    <name evidence="5" type="ORF">AB4876_13615</name>
</gene>
<dbReference type="Pfam" id="PF00155">
    <property type="entry name" value="Aminotran_1_2"/>
    <property type="match status" value="1"/>
</dbReference>
<dbReference type="PANTHER" id="PTHR42885">
    <property type="entry name" value="HISTIDINOL-PHOSPHATE AMINOTRANSFERASE-RELATED"/>
    <property type="match status" value="1"/>
</dbReference>
<comment type="cofactor">
    <cofactor evidence="1 3">
        <name>pyridoxal 5'-phosphate</name>
        <dbReference type="ChEBI" id="CHEBI:597326"/>
    </cofactor>
</comment>
<dbReference type="EC" id="2.6.1.-" evidence="3"/>
<keyword evidence="2" id="KW-0663">Pyridoxal phosphate</keyword>
<feature type="domain" description="Aminotransferase class I/classII large" evidence="4">
    <location>
        <begin position="55"/>
        <end position="302"/>
    </location>
</feature>
<keyword evidence="6" id="KW-1185">Reference proteome</keyword>